<dbReference type="EMBL" id="BPLR01016510">
    <property type="protein sequence ID" value="GIY84390.1"/>
    <property type="molecule type" value="Genomic_DNA"/>
</dbReference>
<evidence type="ECO:0000313" key="1">
    <source>
        <dbReference type="EMBL" id="GIY84390.1"/>
    </source>
</evidence>
<comment type="caution">
    <text evidence="1">The sequence shown here is derived from an EMBL/GenBank/DDBJ whole genome shotgun (WGS) entry which is preliminary data.</text>
</comment>
<dbReference type="Proteomes" id="UP001054945">
    <property type="component" value="Unassembled WGS sequence"/>
</dbReference>
<keyword evidence="2" id="KW-1185">Reference proteome</keyword>
<protein>
    <submittedName>
        <fullName evidence="1">Uncharacterized protein</fullName>
    </submittedName>
</protein>
<proteinExistence type="predicted"/>
<reference evidence="1 2" key="1">
    <citation type="submission" date="2021-06" db="EMBL/GenBank/DDBJ databases">
        <title>Caerostris extrusa draft genome.</title>
        <authorList>
            <person name="Kono N."/>
            <person name="Arakawa K."/>
        </authorList>
    </citation>
    <scope>NUCLEOTIDE SEQUENCE [LARGE SCALE GENOMIC DNA]</scope>
</reference>
<name>A0AAV4WRZ9_CAEEX</name>
<sequence length="110" mass="12817">MFFLFSQFFFYRNRSEVIVGSVSALFTFDSLKNGPKMSPRNEFYFSRIEARMQSVNFVPLRSLMYSNPVLFKSLTSKQKKKGKQGLDLSMEVCFSSKSLIASRIQRRKSN</sequence>
<organism evidence="1 2">
    <name type="scientific">Caerostris extrusa</name>
    <name type="common">Bark spider</name>
    <name type="synonym">Caerostris bankana</name>
    <dbReference type="NCBI Taxonomy" id="172846"/>
    <lineage>
        <taxon>Eukaryota</taxon>
        <taxon>Metazoa</taxon>
        <taxon>Ecdysozoa</taxon>
        <taxon>Arthropoda</taxon>
        <taxon>Chelicerata</taxon>
        <taxon>Arachnida</taxon>
        <taxon>Araneae</taxon>
        <taxon>Araneomorphae</taxon>
        <taxon>Entelegynae</taxon>
        <taxon>Araneoidea</taxon>
        <taxon>Araneidae</taxon>
        <taxon>Caerostris</taxon>
    </lineage>
</organism>
<gene>
    <name evidence="1" type="ORF">CEXT_645211</name>
</gene>
<accession>A0AAV4WRZ9</accession>
<dbReference type="AlphaFoldDB" id="A0AAV4WRZ9"/>
<evidence type="ECO:0000313" key="2">
    <source>
        <dbReference type="Proteomes" id="UP001054945"/>
    </source>
</evidence>